<dbReference type="InterPro" id="IPR006054">
    <property type="entry name" value="DnaQ"/>
</dbReference>
<keyword evidence="1" id="KW-0540">Nuclease</keyword>
<dbReference type="GO" id="GO:0005829">
    <property type="term" value="C:cytosol"/>
    <property type="evidence" value="ECO:0007669"/>
    <property type="project" value="TreeGrafter"/>
</dbReference>
<name>A0A9D1DAS1_9FIRM</name>
<dbReference type="InterPro" id="IPR012340">
    <property type="entry name" value="NA-bd_OB-fold"/>
</dbReference>
<dbReference type="CDD" id="cd06127">
    <property type="entry name" value="DEDDh"/>
    <property type="match status" value="1"/>
</dbReference>
<sequence length="510" mass="56735">MTEDILREVRASSGLKNAIMGSVELQRATSAVTVRLITDLSYTDADYNSAYSVVRKYVPEEFSLELNISKLTPDGAMVRKKILSVIAEKYPALAAVVEEKDIFVEKTDDGFEFVLSIFGDKSRGEAIVRTVAGELKKSFCGNFSGSVRENALSAENLVIEREEEEEKFEAPARTFAVENFAPIESADAPKRALYMADFNFVSDNAVVCGSIVDLSERSYTRSNGEERPYFSITLSDGTGTLTLTCFARKKSEEKIRALKAGESIVCNCRSEVRGGGLRYTTTAINFGTLPKDFVPERRQSRPVPKAYHTVKPEQFVDYTQTDFFTDTTLPECFKNTSFVVFDLETTGLTTIPVAGQMDGIIEIGAYKVIDGEIKEKFSTFVNPERPVGLDARITELTGITDDMVKSAPSYKDVLPDFVKFCSGSVLVGHNAVGFDYKFINFYCSELGFQIDFKVIDTLFLAQKLLRLSNNKLNTIADHFGIKFNHHRAEDDALATAKIFIELIKIKKSLP</sequence>
<reference evidence="3" key="1">
    <citation type="submission" date="2020-10" db="EMBL/GenBank/DDBJ databases">
        <authorList>
            <person name="Gilroy R."/>
        </authorList>
    </citation>
    <scope>NUCLEOTIDE SEQUENCE</scope>
    <source>
        <strain evidence="3">ChiW25-3613</strain>
    </source>
</reference>
<dbReference type="InterPro" id="IPR012337">
    <property type="entry name" value="RNaseH-like_sf"/>
</dbReference>
<dbReference type="AlphaFoldDB" id="A0A9D1DAS1"/>
<evidence type="ECO:0000256" key="1">
    <source>
        <dbReference type="ARBA" id="ARBA00022839"/>
    </source>
</evidence>
<proteinExistence type="predicted"/>
<gene>
    <name evidence="3" type="ORF">IAB90_02100</name>
</gene>
<accession>A0A9D1DAS1</accession>
<evidence type="ECO:0000259" key="2">
    <source>
        <dbReference type="SMART" id="SM00479"/>
    </source>
</evidence>
<dbReference type="Gene3D" id="1.20.5.140">
    <property type="match status" value="1"/>
</dbReference>
<dbReference type="SMART" id="SM00479">
    <property type="entry name" value="EXOIII"/>
    <property type="match status" value="1"/>
</dbReference>
<dbReference type="FunFam" id="3.30.420.10:FF:000045">
    <property type="entry name" value="3'-5' exonuclease DinG"/>
    <property type="match status" value="1"/>
</dbReference>
<dbReference type="EMBL" id="DVHB01000042">
    <property type="protein sequence ID" value="HIR39151.1"/>
    <property type="molecule type" value="Genomic_DNA"/>
</dbReference>
<dbReference type="NCBIfam" id="TIGR00573">
    <property type="entry name" value="dnaq"/>
    <property type="match status" value="1"/>
</dbReference>
<dbReference type="Gene3D" id="2.40.50.140">
    <property type="entry name" value="Nucleic acid-binding proteins"/>
    <property type="match status" value="1"/>
</dbReference>
<dbReference type="GO" id="GO:0003677">
    <property type="term" value="F:DNA binding"/>
    <property type="evidence" value="ECO:0007669"/>
    <property type="project" value="InterPro"/>
</dbReference>
<keyword evidence="1" id="KW-0269">Exonuclease</keyword>
<dbReference type="GO" id="GO:0045004">
    <property type="term" value="P:DNA replication proofreading"/>
    <property type="evidence" value="ECO:0007669"/>
    <property type="project" value="TreeGrafter"/>
</dbReference>
<dbReference type="Gene3D" id="3.30.420.10">
    <property type="entry name" value="Ribonuclease H-like superfamily/Ribonuclease H"/>
    <property type="match status" value="1"/>
</dbReference>
<dbReference type="PANTHER" id="PTHR30231">
    <property type="entry name" value="DNA POLYMERASE III SUBUNIT EPSILON"/>
    <property type="match status" value="1"/>
</dbReference>
<organism evidence="3 4">
    <name type="scientific">Candidatus Coproplasma stercoripullorum</name>
    <dbReference type="NCBI Taxonomy" id="2840751"/>
    <lineage>
        <taxon>Bacteria</taxon>
        <taxon>Bacillati</taxon>
        <taxon>Bacillota</taxon>
        <taxon>Clostridia</taxon>
        <taxon>Eubacteriales</taxon>
        <taxon>Candidatus Coproplasma</taxon>
    </lineage>
</organism>
<feature type="domain" description="Exonuclease" evidence="2">
    <location>
        <begin position="337"/>
        <end position="508"/>
    </location>
</feature>
<protein>
    <recommendedName>
        <fullName evidence="2">Exonuclease domain-containing protein</fullName>
    </recommendedName>
</protein>
<dbReference type="Proteomes" id="UP000824179">
    <property type="component" value="Unassembled WGS sequence"/>
</dbReference>
<dbReference type="InterPro" id="IPR013520">
    <property type="entry name" value="Ribonucl_H"/>
</dbReference>
<dbReference type="SUPFAM" id="SSF53098">
    <property type="entry name" value="Ribonuclease H-like"/>
    <property type="match status" value="1"/>
</dbReference>
<evidence type="ECO:0000313" key="3">
    <source>
        <dbReference type="EMBL" id="HIR39151.1"/>
    </source>
</evidence>
<evidence type="ECO:0000313" key="4">
    <source>
        <dbReference type="Proteomes" id="UP000824179"/>
    </source>
</evidence>
<dbReference type="Pfam" id="PF00929">
    <property type="entry name" value="RNase_T"/>
    <property type="match status" value="1"/>
</dbReference>
<keyword evidence="1" id="KW-0378">Hydrolase</keyword>
<dbReference type="GO" id="GO:0003887">
    <property type="term" value="F:DNA-directed DNA polymerase activity"/>
    <property type="evidence" value="ECO:0007669"/>
    <property type="project" value="InterPro"/>
</dbReference>
<reference evidence="3" key="2">
    <citation type="journal article" date="2021" name="PeerJ">
        <title>Extensive microbial diversity within the chicken gut microbiome revealed by metagenomics and culture.</title>
        <authorList>
            <person name="Gilroy R."/>
            <person name="Ravi A."/>
            <person name="Getino M."/>
            <person name="Pursley I."/>
            <person name="Horton D.L."/>
            <person name="Alikhan N.F."/>
            <person name="Baker D."/>
            <person name="Gharbi K."/>
            <person name="Hall N."/>
            <person name="Watson M."/>
            <person name="Adriaenssens E.M."/>
            <person name="Foster-Nyarko E."/>
            <person name="Jarju S."/>
            <person name="Secka A."/>
            <person name="Antonio M."/>
            <person name="Oren A."/>
            <person name="Chaudhuri R.R."/>
            <person name="La Ragione R."/>
            <person name="Hildebrand F."/>
            <person name="Pallen M.J."/>
        </authorList>
    </citation>
    <scope>NUCLEOTIDE SEQUENCE</scope>
    <source>
        <strain evidence="3">ChiW25-3613</strain>
    </source>
</reference>
<dbReference type="PANTHER" id="PTHR30231:SF41">
    <property type="entry name" value="DNA POLYMERASE III SUBUNIT EPSILON"/>
    <property type="match status" value="1"/>
</dbReference>
<comment type="caution">
    <text evidence="3">The sequence shown here is derived from an EMBL/GenBank/DDBJ whole genome shotgun (WGS) entry which is preliminary data.</text>
</comment>
<dbReference type="GO" id="GO:0008408">
    <property type="term" value="F:3'-5' exonuclease activity"/>
    <property type="evidence" value="ECO:0007669"/>
    <property type="project" value="TreeGrafter"/>
</dbReference>
<dbReference type="InterPro" id="IPR036397">
    <property type="entry name" value="RNaseH_sf"/>
</dbReference>